<sequence>MSLLRSDLLRQERINQNSNLNRIFDFLRSVTIQATSKNFKVCKLSEWSPKPCKFFSRFCFSNKNGNFS</sequence>
<gene>
    <name evidence="1" type="ORF">LEP1GSC108_3446</name>
</gene>
<reference evidence="1 2" key="1">
    <citation type="submission" date="2013-01" db="EMBL/GenBank/DDBJ databases">
        <authorList>
            <person name="Harkins D.M."/>
            <person name="Durkin A.S."/>
            <person name="Brinkac L.M."/>
            <person name="Haft D.H."/>
            <person name="Selengut J.D."/>
            <person name="Sanka R."/>
            <person name="DePew J."/>
            <person name="Purushe J."/>
            <person name="Chanthongthip A."/>
            <person name="Lattana O."/>
            <person name="Phetsouvanh R."/>
            <person name="Newton P.N."/>
            <person name="Vinetz J.M."/>
            <person name="Sutton G.G."/>
            <person name="Nierman W.C."/>
            <person name="Fouts D.E."/>
        </authorList>
    </citation>
    <scope>NUCLEOTIDE SEQUENCE [LARGE SCALE GENOMIC DNA]</scope>
    <source>
        <strain evidence="1 2">UI 13098</strain>
    </source>
</reference>
<name>M6Q774_9LEPT</name>
<accession>M6Q774</accession>
<dbReference type="AlphaFoldDB" id="M6Q774"/>
<evidence type="ECO:0000313" key="2">
    <source>
        <dbReference type="Proteomes" id="UP000012118"/>
    </source>
</evidence>
<organism evidence="1 2">
    <name type="scientific">Leptospira weilii str. UI 13098</name>
    <dbReference type="NCBI Taxonomy" id="1088542"/>
    <lineage>
        <taxon>Bacteria</taxon>
        <taxon>Pseudomonadati</taxon>
        <taxon>Spirochaetota</taxon>
        <taxon>Spirochaetia</taxon>
        <taxon>Leptospirales</taxon>
        <taxon>Leptospiraceae</taxon>
        <taxon>Leptospira</taxon>
    </lineage>
</organism>
<dbReference type="Proteomes" id="UP000012118">
    <property type="component" value="Unassembled WGS sequence"/>
</dbReference>
<dbReference type="EMBL" id="AHNU02000029">
    <property type="protein sequence ID" value="EMN91476.1"/>
    <property type="molecule type" value="Genomic_DNA"/>
</dbReference>
<evidence type="ECO:0000313" key="1">
    <source>
        <dbReference type="EMBL" id="EMN91476.1"/>
    </source>
</evidence>
<keyword evidence="2" id="KW-1185">Reference proteome</keyword>
<comment type="caution">
    <text evidence="1">The sequence shown here is derived from an EMBL/GenBank/DDBJ whole genome shotgun (WGS) entry which is preliminary data.</text>
</comment>
<proteinExistence type="predicted"/>
<protein>
    <submittedName>
        <fullName evidence="1">Uncharacterized protein</fullName>
    </submittedName>
</protein>